<dbReference type="GO" id="GO:0005524">
    <property type="term" value="F:ATP binding"/>
    <property type="evidence" value="ECO:0007669"/>
    <property type="project" value="UniProtKB-KW"/>
</dbReference>
<dbReference type="Gene3D" id="3.40.50.300">
    <property type="entry name" value="P-loop containing nucleotide triphosphate hydrolases"/>
    <property type="match status" value="1"/>
</dbReference>
<evidence type="ECO:0000259" key="6">
    <source>
        <dbReference type="PROSITE" id="PS50893"/>
    </source>
</evidence>
<evidence type="ECO:0000313" key="7">
    <source>
        <dbReference type="EMBL" id="MBC5681386.1"/>
    </source>
</evidence>
<evidence type="ECO:0000256" key="5">
    <source>
        <dbReference type="SAM" id="MobiDB-lite"/>
    </source>
</evidence>
<dbReference type="InterPro" id="IPR003593">
    <property type="entry name" value="AAA+_ATPase"/>
</dbReference>
<evidence type="ECO:0000256" key="2">
    <source>
        <dbReference type="ARBA" id="ARBA00022448"/>
    </source>
</evidence>
<dbReference type="PROSITE" id="PS00211">
    <property type="entry name" value="ABC_TRANSPORTER_1"/>
    <property type="match status" value="1"/>
</dbReference>
<keyword evidence="8" id="KW-1185">Reference proteome</keyword>
<evidence type="ECO:0000256" key="4">
    <source>
        <dbReference type="ARBA" id="ARBA00022840"/>
    </source>
</evidence>
<dbReference type="CDD" id="cd10147">
    <property type="entry name" value="Wzt_C-like"/>
    <property type="match status" value="1"/>
</dbReference>
<name>A0ABR7G1S4_9FIRM</name>
<organism evidence="7 8">
    <name type="scientific">Lachnospira hominis</name>
    <name type="common">ex Liu et al. 2021</name>
    <dbReference type="NCBI Taxonomy" id="2763051"/>
    <lineage>
        <taxon>Bacteria</taxon>
        <taxon>Bacillati</taxon>
        <taxon>Bacillota</taxon>
        <taxon>Clostridia</taxon>
        <taxon>Lachnospirales</taxon>
        <taxon>Lachnospiraceae</taxon>
        <taxon>Lachnospira</taxon>
    </lineage>
</organism>
<comment type="caution">
    <text evidence="7">The sequence shown here is derived from an EMBL/GenBank/DDBJ whole genome shotgun (WGS) entry which is preliminary data.</text>
</comment>
<proteinExistence type="inferred from homology"/>
<dbReference type="EMBL" id="JACOPD010000007">
    <property type="protein sequence ID" value="MBC5681386.1"/>
    <property type="molecule type" value="Genomic_DNA"/>
</dbReference>
<dbReference type="PROSITE" id="PS50893">
    <property type="entry name" value="ABC_TRANSPORTER_2"/>
    <property type="match status" value="1"/>
</dbReference>
<protein>
    <submittedName>
        <fullName evidence="7">ABC transporter ATP-binding protein</fullName>
    </submittedName>
</protein>
<dbReference type="InterPro" id="IPR027417">
    <property type="entry name" value="P-loop_NTPase"/>
</dbReference>
<dbReference type="Gene3D" id="2.70.50.60">
    <property type="entry name" value="abc- transporter (atp binding component) like domain"/>
    <property type="match status" value="1"/>
</dbReference>
<dbReference type="InterPro" id="IPR050683">
    <property type="entry name" value="Bact_Polysacc_Export_ATP-bd"/>
</dbReference>
<keyword evidence="4 7" id="KW-0067">ATP-binding</keyword>
<dbReference type="InterPro" id="IPR029439">
    <property type="entry name" value="Wzt_C"/>
</dbReference>
<dbReference type="RefSeq" id="WP_186837161.1">
    <property type="nucleotide sequence ID" value="NZ_JACOPD010000007.1"/>
</dbReference>
<dbReference type="Pfam" id="PF14524">
    <property type="entry name" value="Wzt_C"/>
    <property type="match status" value="1"/>
</dbReference>
<dbReference type="CDD" id="cd03220">
    <property type="entry name" value="ABC_KpsT_Wzt"/>
    <property type="match status" value="1"/>
</dbReference>
<dbReference type="InterPro" id="IPR003439">
    <property type="entry name" value="ABC_transporter-like_ATP-bd"/>
</dbReference>
<dbReference type="PANTHER" id="PTHR46743">
    <property type="entry name" value="TEICHOIC ACIDS EXPORT ATP-BINDING PROTEIN TAGH"/>
    <property type="match status" value="1"/>
</dbReference>
<reference evidence="7 8" key="1">
    <citation type="submission" date="2020-08" db="EMBL/GenBank/DDBJ databases">
        <title>Genome public.</title>
        <authorList>
            <person name="Liu C."/>
            <person name="Sun Q."/>
        </authorList>
    </citation>
    <scope>NUCLEOTIDE SEQUENCE [LARGE SCALE GENOMIC DNA]</scope>
    <source>
        <strain evidence="7 8">NSJ-43</strain>
    </source>
</reference>
<dbReference type="InterPro" id="IPR015860">
    <property type="entry name" value="ABC_transpr_TagH-like"/>
</dbReference>
<feature type="region of interest" description="Disordered" evidence="5">
    <location>
        <begin position="248"/>
        <end position="273"/>
    </location>
</feature>
<keyword evidence="2" id="KW-0813">Transport</keyword>
<dbReference type="Pfam" id="PF00005">
    <property type="entry name" value="ABC_tran"/>
    <property type="match status" value="1"/>
</dbReference>
<gene>
    <name evidence="7" type="ORF">H8S01_10485</name>
</gene>
<dbReference type="InterPro" id="IPR017871">
    <property type="entry name" value="ABC_transporter-like_CS"/>
</dbReference>
<accession>A0ABR7G1S4</accession>
<feature type="domain" description="ABC transporter" evidence="6">
    <location>
        <begin position="5"/>
        <end position="246"/>
    </location>
</feature>
<evidence type="ECO:0000256" key="1">
    <source>
        <dbReference type="ARBA" id="ARBA00005417"/>
    </source>
</evidence>
<sequence length="411" mass="46482">MDYSIEVENLSKVYKLYDKPSDRLKEALSPVKKCYHKDFYALKDLSFKIKPGETVGFVGKNGSGKSTLLKILTEVLTPSEGSLKINGKVSALLELGAGFNGEYTGMENIFLNGTILGFSHEEMEKRVDDIVKFADIGEYINQPVKTYSSGMFVRLAFAVAINVEPDILIVDEALAVGDVRFQLKCMDKFLEFKEKGITILYVSHDVNSIKRFCNRAIWINEGHLEADGDVDLVTDKYLDYLKMLDAANEQDEKQPEDENSNSENEKKTDRNLESSVEIAEVVSLKIENEKGEEITEIEHGEKVKLTLTYFVNDTTIKKPVVGIALLRLDNLYVCGLNTLLDKIDVPWEKGYNSVTLTYDNFNLVGGGYYFDVAVYDQTASVPFDYRTKYKEVFVKMGYIAEGIEILPHEWN</sequence>
<evidence type="ECO:0000256" key="3">
    <source>
        <dbReference type="ARBA" id="ARBA00022741"/>
    </source>
</evidence>
<feature type="compositionally biased region" description="Basic and acidic residues" evidence="5">
    <location>
        <begin position="263"/>
        <end position="272"/>
    </location>
</feature>
<dbReference type="Proteomes" id="UP000628463">
    <property type="component" value="Unassembled WGS sequence"/>
</dbReference>
<dbReference type="PANTHER" id="PTHR46743:SF2">
    <property type="entry name" value="TEICHOIC ACIDS EXPORT ATP-BINDING PROTEIN TAGH"/>
    <property type="match status" value="1"/>
</dbReference>
<dbReference type="SMART" id="SM00382">
    <property type="entry name" value="AAA"/>
    <property type="match status" value="1"/>
</dbReference>
<keyword evidence="3" id="KW-0547">Nucleotide-binding</keyword>
<comment type="similarity">
    <text evidence="1">Belongs to the ABC transporter superfamily.</text>
</comment>
<evidence type="ECO:0000313" key="8">
    <source>
        <dbReference type="Proteomes" id="UP000628463"/>
    </source>
</evidence>
<dbReference type="SUPFAM" id="SSF52540">
    <property type="entry name" value="P-loop containing nucleoside triphosphate hydrolases"/>
    <property type="match status" value="1"/>
</dbReference>